<protein>
    <submittedName>
        <fullName evidence="1">Uncharacterized protein</fullName>
    </submittedName>
</protein>
<dbReference type="EMBL" id="ML977335">
    <property type="protein sequence ID" value="KAF2111069.1"/>
    <property type="molecule type" value="Genomic_DNA"/>
</dbReference>
<dbReference type="OrthoDB" id="414463at2759"/>
<gene>
    <name evidence="1" type="ORF">BDV96DRAFT_603206</name>
</gene>
<evidence type="ECO:0000313" key="2">
    <source>
        <dbReference type="Proteomes" id="UP000799770"/>
    </source>
</evidence>
<dbReference type="AlphaFoldDB" id="A0A6A5YV31"/>
<reference evidence="1" key="1">
    <citation type="journal article" date="2020" name="Stud. Mycol.">
        <title>101 Dothideomycetes genomes: a test case for predicting lifestyles and emergence of pathogens.</title>
        <authorList>
            <person name="Haridas S."/>
            <person name="Albert R."/>
            <person name="Binder M."/>
            <person name="Bloem J."/>
            <person name="Labutti K."/>
            <person name="Salamov A."/>
            <person name="Andreopoulos B."/>
            <person name="Baker S."/>
            <person name="Barry K."/>
            <person name="Bills G."/>
            <person name="Bluhm B."/>
            <person name="Cannon C."/>
            <person name="Castanera R."/>
            <person name="Culley D."/>
            <person name="Daum C."/>
            <person name="Ezra D."/>
            <person name="Gonzalez J."/>
            <person name="Henrissat B."/>
            <person name="Kuo A."/>
            <person name="Liang C."/>
            <person name="Lipzen A."/>
            <person name="Lutzoni F."/>
            <person name="Magnuson J."/>
            <person name="Mondo S."/>
            <person name="Nolan M."/>
            <person name="Ohm R."/>
            <person name="Pangilinan J."/>
            <person name="Park H.-J."/>
            <person name="Ramirez L."/>
            <person name="Alfaro M."/>
            <person name="Sun H."/>
            <person name="Tritt A."/>
            <person name="Yoshinaga Y."/>
            <person name="Zwiers L.-H."/>
            <person name="Turgeon B."/>
            <person name="Goodwin S."/>
            <person name="Spatafora J."/>
            <person name="Crous P."/>
            <person name="Grigoriev I."/>
        </authorList>
    </citation>
    <scope>NUCLEOTIDE SEQUENCE</scope>
    <source>
        <strain evidence="1">CBS 627.86</strain>
    </source>
</reference>
<name>A0A6A5YV31_9PLEO</name>
<keyword evidence="2" id="KW-1185">Reference proteome</keyword>
<accession>A0A6A5YV31</accession>
<proteinExistence type="predicted"/>
<organism evidence="1 2">
    <name type="scientific">Lophiotrema nucula</name>
    <dbReference type="NCBI Taxonomy" id="690887"/>
    <lineage>
        <taxon>Eukaryota</taxon>
        <taxon>Fungi</taxon>
        <taxon>Dikarya</taxon>
        <taxon>Ascomycota</taxon>
        <taxon>Pezizomycotina</taxon>
        <taxon>Dothideomycetes</taxon>
        <taxon>Pleosporomycetidae</taxon>
        <taxon>Pleosporales</taxon>
        <taxon>Lophiotremataceae</taxon>
        <taxon>Lophiotrema</taxon>
    </lineage>
</organism>
<dbReference type="Proteomes" id="UP000799770">
    <property type="component" value="Unassembled WGS sequence"/>
</dbReference>
<evidence type="ECO:0000313" key="1">
    <source>
        <dbReference type="EMBL" id="KAF2111069.1"/>
    </source>
</evidence>
<sequence>MPKRKYEEFAKDINSDSKLKGDAKALLDLATKVSTDIIKSTSWSMLGIAGYTQRMDKRLKTGETSPAQELKMYKDRWRKARRYGTCVDMAYLAYIQLREALSTSTNKPLRKYFGRVKLMAVELDEKLEHCATVIKTPSFCIVVDISFHLTAFYVPRGGSFNAMEHLGFDGSLRYETYRYSKKGAALSIKGCLSSAEVPRPIFEGITLKKAVEDINFRLGRVGLVEDGKPEIELPPTCYIAVYKSLPKKPKGLPCVETDDGWLATTCQLSISYRKASILVQVPQRDYLDVQKHEFKVLPLEGFGILNQVNTKVANIVLDFKKTDWFTNDHIAAVANVVADLGMKKREFYKIVKALYPDARMP</sequence>